<organism evidence="2 3">
    <name type="scientific">Actinoplanes palleronii</name>
    <dbReference type="NCBI Taxonomy" id="113570"/>
    <lineage>
        <taxon>Bacteria</taxon>
        <taxon>Bacillati</taxon>
        <taxon>Actinomycetota</taxon>
        <taxon>Actinomycetes</taxon>
        <taxon>Micromonosporales</taxon>
        <taxon>Micromonosporaceae</taxon>
        <taxon>Actinoplanes</taxon>
    </lineage>
</organism>
<evidence type="ECO:0000313" key="3">
    <source>
        <dbReference type="Proteomes" id="UP000624709"/>
    </source>
</evidence>
<reference evidence="2 3" key="1">
    <citation type="submission" date="2021-01" db="EMBL/GenBank/DDBJ databases">
        <title>Whole genome shotgun sequence of Actinoplanes palleronii NBRC 14916.</title>
        <authorList>
            <person name="Komaki H."/>
            <person name="Tamura T."/>
        </authorList>
    </citation>
    <scope>NUCLEOTIDE SEQUENCE [LARGE SCALE GENOMIC DNA]</scope>
    <source>
        <strain evidence="2 3">NBRC 14916</strain>
    </source>
</reference>
<feature type="compositionally biased region" description="Basic and acidic residues" evidence="1">
    <location>
        <begin position="115"/>
        <end position="124"/>
    </location>
</feature>
<gene>
    <name evidence="2" type="ORF">Apa02nite_087630</name>
</gene>
<proteinExistence type="predicted"/>
<evidence type="ECO:0000313" key="2">
    <source>
        <dbReference type="EMBL" id="GIE72655.1"/>
    </source>
</evidence>
<accession>A0ABQ4BQY0</accession>
<evidence type="ECO:0000256" key="1">
    <source>
        <dbReference type="SAM" id="MobiDB-lite"/>
    </source>
</evidence>
<keyword evidence="3" id="KW-1185">Reference proteome</keyword>
<dbReference type="EMBL" id="BOMS01000152">
    <property type="protein sequence ID" value="GIE72655.1"/>
    <property type="molecule type" value="Genomic_DNA"/>
</dbReference>
<dbReference type="Proteomes" id="UP000624709">
    <property type="component" value="Unassembled WGS sequence"/>
</dbReference>
<name>A0ABQ4BQY0_9ACTN</name>
<comment type="caution">
    <text evidence="2">The sequence shown here is derived from an EMBL/GenBank/DDBJ whole genome shotgun (WGS) entry which is preliminary data.</text>
</comment>
<feature type="compositionally biased region" description="Pro residues" evidence="1">
    <location>
        <begin position="101"/>
        <end position="113"/>
    </location>
</feature>
<sequence>MPGSGGAGALDLLTSIHRTTYRMTRVNGVSETHLADALVTLADTLVDDFDVIDFLHGLTEHPQPFRHRTGALPAEKLRIGRAMADVATIGLLQQRAIADPSGPPPRPPAPTPPRDIGRSITSKE</sequence>
<protein>
    <submittedName>
        <fullName evidence="2">Uncharacterized protein</fullName>
    </submittedName>
</protein>
<feature type="region of interest" description="Disordered" evidence="1">
    <location>
        <begin position="97"/>
        <end position="124"/>
    </location>
</feature>